<evidence type="ECO:0000313" key="2">
    <source>
        <dbReference type="Proteomes" id="UP001165243"/>
    </source>
</evidence>
<comment type="caution">
    <text evidence="1">The sequence shown here is derived from an EMBL/GenBank/DDBJ whole genome shotgun (WGS) entry which is preliminary data.</text>
</comment>
<name>A0AAV5PF70_LACDE</name>
<evidence type="ECO:0000313" key="1">
    <source>
        <dbReference type="EMBL" id="GMB86297.1"/>
    </source>
</evidence>
<gene>
    <name evidence="1" type="ORF">ME0900_06700</name>
</gene>
<protein>
    <submittedName>
        <fullName evidence="1">Uncharacterized protein</fullName>
    </submittedName>
</protein>
<dbReference type="Proteomes" id="UP001165243">
    <property type="component" value="Unassembled WGS sequence"/>
</dbReference>
<reference evidence="1" key="1">
    <citation type="submission" date="2023-04" db="EMBL/GenBank/DDBJ databases">
        <title>Draft genome sequences of Lactobacillus delbrueckii subsp. bulgaricus ME-900 and ME-901 with improved acid tolerance.</title>
        <authorList>
            <person name="Ishida T."/>
            <person name="Yamamoto E."/>
            <person name="Koizumi A."/>
            <person name="Fujiwara S."/>
            <person name="Makino S."/>
            <person name="Kano H."/>
            <person name="Kimura K."/>
        </authorList>
    </citation>
    <scope>NUCLEOTIDE SEQUENCE</scope>
    <source>
        <strain evidence="1">ME-900</strain>
    </source>
</reference>
<dbReference type="AlphaFoldDB" id="A0AAV5PF70"/>
<proteinExistence type="predicted"/>
<dbReference type="EMBL" id="BSWK01000007">
    <property type="protein sequence ID" value="GMB86297.1"/>
    <property type="molecule type" value="Genomic_DNA"/>
</dbReference>
<organism evidence="1 2">
    <name type="scientific">Lactobacillus delbrueckii subsp. bulgaricus</name>
    <dbReference type="NCBI Taxonomy" id="1585"/>
    <lineage>
        <taxon>Bacteria</taxon>
        <taxon>Bacillati</taxon>
        <taxon>Bacillota</taxon>
        <taxon>Bacilli</taxon>
        <taxon>Lactobacillales</taxon>
        <taxon>Lactobacillaceae</taxon>
        <taxon>Lactobacillus</taxon>
    </lineage>
</organism>
<dbReference type="RefSeq" id="WP_035170348.1">
    <property type="nucleotide sequence ID" value="NZ_BJMY01000022.1"/>
</dbReference>
<sequence>MIEKIIYRFFAPAGALLADHNHFRGINLVRFGANLNIMLDRKDYEGISVLDQYNFSIDMYHSITNIKKSRALTGNWNW</sequence>
<accession>A0AAV5PF70</accession>